<comment type="caution">
    <text evidence="1">The sequence shown here is derived from an EMBL/GenBank/DDBJ whole genome shotgun (WGS) entry which is preliminary data.</text>
</comment>
<evidence type="ECO:0000313" key="2">
    <source>
        <dbReference type="Proteomes" id="UP000177943"/>
    </source>
</evidence>
<reference evidence="1 2" key="1">
    <citation type="journal article" date="2016" name="Nat. Commun.">
        <title>Thousands of microbial genomes shed light on interconnected biogeochemical processes in an aquifer system.</title>
        <authorList>
            <person name="Anantharaman K."/>
            <person name="Brown C.T."/>
            <person name="Hug L.A."/>
            <person name="Sharon I."/>
            <person name="Castelle C.J."/>
            <person name="Probst A.J."/>
            <person name="Thomas B.C."/>
            <person name="Singh A."/>
            <person name="Wilkins M.J."/>
            <person name="Karaoz U."/>
            <person name="Brodie E.L."/>
            <person name="Williams K.H."/>
            <person name="Hubbard S.S."/>
            <person name="Banfield J.F."/>
        </authorList>
    </citation>
    <scope>NUCLEOTIDE SEQUENCE [LARGE SCALE GENOMIC DNA]</scope>
</reference>
<organism evidence="1 2">
    <name type="scientific">Candidatus Taylorbacteria bacterium RIFCSPHIGHO2_02_FULL_45_35</name>
    <dbReference type="NCBI Taxonomy" id="1802311"/>
    <lineage>
        <taxon>Bacteria</taxon>
        <taxon>Candidatus Tayloriibacteriota</taxon>
    </lineage>
</organism>
<gene>
    <name evidence="1" type="ORF">A3D56_01675</name>
</gene>
<proteinExistence type="predicted"/>
<accession>A0A1G2MQI4</accession>
<name>A0A1G2MQI4_9BACT</name>
<protein>
    <submittedName>
        <fullName evidence="1">Uncharacterized protein</fullName>
    </submittedName>
</protein>
<dbReference type="EMBL" id="MHRP01000037">
    <property type="protein sequence ID" value="OHA26113.1"/>
    <property type="molecule type" value="Genomic_DNA"/>
</dbReference>
<sequence>MTRIKKTARRERGSRLLGDLSKLGKLWDEGEIFAVDSHDLGSRESLTSPKRFESCFFRVVSLEDKVLRMFWVLTYLGHKVGGKLSHFCLVPCPTFSVENGHFQFVAVLFDLHSHQVRGFFLGFLVLVASTGCFF</sequence>
<dbReference type="AlphaFoldDB" id="A0A1G2MQI4"/>
<evidence type="ECO:0000313" key="1">
    <source>
        <dbReference type="EMBL" id="OHA26113.1"/>
    </source>
</evidence>
<dbReference type="Proteomes" id="UP000177943">
    <property type="component" value="Unassembled WGS sequence"/>
</dbReference>